<evidence type="ECO:0000313" key="3">
    <source>
        <dbReference type="WBParaSite" id="SRAE_1000028600.1"/>
    </source>
</evidence>
<evidence type="ECO:0000313" key="2">
    <source>
        <dbReference type="Proteomes" id="UP000035682"/>
    </source>
</evidence>
<dbReference type="EMBL" id="LN609528">
    <property type="protein sequence ID" value="CEF62010.1"/>
    <property type="molecule type" value="Genomic_DNA"/>
</dbReference>
<organism evidence="1">
    <name type="scientific">Strongyloides ratti</name>
    <name type="common">Parasitic roundworm</name>
    <dbReference type="NCBI Taxonomy" id="34506"/>
    <lineage>
        <taxon>Eukaryota</taxon>
        <taxon>Metazoa</taxon>
        <taxon>Ecdysozoa</taxon>
        <taxon>Nematoda</taxon>
        <taxon>Chromadorea</taxon>
        <taxon>Rhabditida</taxon>
        <taxon>Tylenchina</taxon>
        <taxon>Panagrolaimomorpha</taxon>
        <taxon>Strongyloidoidea</taxon>
        <taxon>Strongyloididae</taxon>
        <taxon>Strongyloides</taxon>
    </lineage>
</organism>
<dbReference type="OMA" id="FHSAKHH"/>
<name>A0A090KWX5_STRRB</name>
<dbReference type="GeneID" id="36374375"/>
<evidence type="ECO:0000313" key="4">
    <source>
        <dbReference type="WormBase" id="SRAE_1000028600"/>
    </source>
</evidence>
<dbReference type="CTD" id="36374375"/>
<sequence>MASRSIVLARSLSTTRQVLAQDLVAKAFVNRIKDIAAQQAKGKSLLDSSPELKKALNDELSRVATKYKIDSPTAAAKLEVQFEKPTVQSSVDALLEGQTFEKLLEAFRKMSVLVKQNKSSVHYLGAAISIHYYKP</sequence>
<dbReference type="InterPro" id="IPR036204">
    <property type="entry name" value="ATP_synth_f6_sf_mt"/>
</dbReference>
<gene>
    <name evidence="1 3 4" type="ORF">SRAE_1000028600</name>
</gene>
<dbReference type="SUPFAM" id="SSF111357">
    <property type="entry name" value="Mitochondrial ATP synthase coupling factor 6"/>
    <property type="match status" value="1"/>
</dbReference>
<dbReference type="RefSeq" id="XP_024501212.1">
    <property type="nucleotide sequence ID" value="XM_024647100.1"/>
</dbReference>
<dbReference type="eggNOG" id="KOG4634">
    <property type="taxonomic scope" value="Eukaryota"/>
</dbReference>
<reference evidence="2" key="1">
    <citation type="submission" date="2014-09" db="EMBL/GenBank/DDBJ databases">
        <authorList>
            <person name="Martin A.A."/>
        </authorList>
    </citation>
    <scope>NUCLEOTIDE SEQUENCE</scope>
    <source>
        <strain evidence="2">ED321</strain>
    </source>
</reference>
<dbReference type="WormBase" id="SRAE_1000028600">
    <property type="protein sequence ID" value="SRP07074"/>
    <property type="gene ID" value="WBGene00256880"/>
</dbReference>
<reference evidence="1" key="2">
    <citation type="submission" date="2014-09" db="EMBL/GenBank/DDBJ databases">
        <authorList>
            <person name="Aslett A.Martin."/>
        </authorList>
    </citation>
    <scope>NUCLEOTIDE SEQUENCE</scope>
    <source>
        <strain evidence="1">ED321 Heterogonic</strain>
    </source>
</reference>
<evidence type="ECO:0000313" key="1">
    <source>
        <dbReference type="EMBL" id="CEF62010.1"/>
    </source>
</evidence>
<protein>
    <submittedName>
        <fullName evidence="1">ATPase, F0 complex, subunit F6, mitochondrial family-containing protein</fullName>
    </submittedName>
</protein>
<dbReference type="AlphaFoldDB" id="A0A090KWX5"/>
<dbReference type="Gene3D" id="1.10.246.110">
    <property type="entry name" value="Mitochondrial ATP synthase-coupling factor 6"/>
    <property type="match status" value="1"/>
</dbReference>
<dbReference type="WBParaSite" id="SRAE_1000028600.1">
    <property type="protein sequence ID" value="SRAE_1000028600.1"/>
    <property type="gene ID" value="WBGene00256880"/>
</dbReference>
<dbReference type="OrthoDB" id="8902296at2759"/>
<proteinExistence type="predicted"/>
<accession>A0A090KWX5</accession>
<dbReference type="STRING" id="34506.A0A090KWX5"/>
<dbReference type="Proteomes" id="UP000035682">
    <property type="component" value="Unplaced"/>
</dbReference>
<dbReference type="GO" id="GO:0015986">
    <property type="term" value="P:proton motive force-driven ATP synthesis"/>
    <property type="evidence" value="ECO:0007669"/>
    <property type="project" value="InterPro"/>
</dbReference>
<reference evidence="3" key="3">
    <citation type="submission" date="2020-12" db="UniProtKB">
        <authorList>
            <consortium name="WormBaseParasite"/>
        </authorList>
    </citation>
    <scope>IDENTIFICATION</scope>
</reference>
<dbReference type="GO" id="GO:0015078">
    <property type="term" value="F:proton transmembrane transporter activity"/>
    <property type="evidence" value="ECO:0007669"/>
    <property type="project" value="InterPro"/>
</dbReference>
<dbReference type="GO" id="GO:0045259">
    <property type="term" value="C:proton-transporting ATP synthase complex"/>
    <property type="evidence" value="ECO:0007669"/>
    <property type="project" value="InterPro"/>
</dbReference>
<keyword evidence="2" id="KW-1185">Reference proteome</keyword>